<feature type="non-terminal residue" evidence="2">
    <location>
        <position position="1"/>
    </location>
</feature>
<gene>
    <name evidence="2" type="ORF">M422DRAFT_122785</name>
</gene>
<feature type="domain" description="GAG-pre-integrase" evidence="1">
    <location>
        <begin position="110"/>
        <end position="163"/>
    </location>
</feature>
<dbReference type="OrthoDB" id="2794357at2759"/>
<dbReference type="Proteomes" id="UP000054279">
    <property type="component" value="Unassembled WGS sequence"/>
</dbReference>
<reference evidence="2 3" key="1">
    <citation type="submission" date="2014-06" db="EMBL/GenBank/DDBJ databases">
        <title>Evolutionary Origins and Diversification of the Mycorrhizal Mutualists.</title>
        <authorList>
            <consortium name="DOE Joint Genome Institute"/>
            <consortium name="Mycorrhizal Genomics Consortium"/>
            <person name="Kohler A."/>
            <person name="Kuo A."/>
            <person name="Nagy L.G."/>
            <person name="Floudas D."/>
            <person name="Copeland A."/>
            <person name="Barry K.W."/>
            <person name="Cichocki N."/>
            <person name="Veneault-Fourrey C."/>
            <person name="LaButti K."/>
            <person name="Lindquist E.A."/>
            <person name="Lipzen A."/>
            <person name="Lundell T."/>
            <person name="Morin E."/>
            <person name="Murat C."/>
            <person name="Riley R."/>
            <person name="Ohm R."/>
            <person name="Sun H."/>
            <person name="Tunlid A."/>
            <person name="Henrissat B."/>
            <person name="Grigoriev I.V."/>
            <person name="Hibbett D.S."/>
            <person name="Martin F."/>
        </authorList>
    </citation>
    <scope>NUCLEOTIDE SEQUENCE [LARGE SCALE GENOMIC DNA]</scope>
    <source>
        <strain evidence="2 3">SS14</strain>
    </source>
</reference>
<organism evidence="2 3">
    <name type="scientific">Sphaerobolus stellatus (strain SS14)</name>
    <dbReference type="NCBI Taxonomy" id="990650"/>
    <lineage>
        <taxon>Eukaryota</taxon>
        <taxon>Fungi</taxon>
        <taxon>Dikarya</taxon>
        <taxon>Basidiomycota</taxon>
        <taxon>Agaricomycotina</taxon>
        <taxon>Agaricomycetes</taxon>
        <taxon>Phallomycetidae</taxon>
        <taxon>Geastrales</taxon>
        <taxon>Sphaerobolaceae</taxon>
        <taxon>Sphaerobolus</taxon>
    </lineage>
</organism>
<keyword evidence="3" id="KW-1185">Reference proteome</keyword>
<protein>
    <recommendedName>
        <fullName evidence="1">GAG-pre-integrase domain-containing protein</fullName>
    </recommendedName>
</protein>
<dbReference type="HOGENOM" id="CLU_102301_0_1_1"/>
<sequence>PVSITEAIIHSAGIGKVLFKPVLSGGAPGRLVEFSRVLHVPVLSRPLLSMTKLTLHHAYKIVMWKESIYFHHNGPLIFTAKVKGSLAHLVGTVIAQSSPPASPAVSALNTTAAPLDLILWHRRFSHLNYGALKSMISKGLVNGLKVQSQANPDPICEPCLAGNMRKIVNKTATHEKAPLELIHTD</sequence>
<dbReference type="EMBL" id="KN837313">
    <property type="protein sequence ID" value="KIJ28149.1"/>
    <property type="molecule type" value="Genomic_DNA"/>
</dbReference>
<feature type="non-terminal residue" evidence="2">
    <location>
        <position position="185"/>
    </location>
</feature>
<proteinExistence type="predicted"/>
<dbReference type="InterPro" id="IPR025724">
    <property type="entry name" value="GAG-pre-integrase_dom"/>
</dbReference>
<name>A0A0C9U216_SPHS4</name>
<dbReference type="AlphaFoldDB" id="A0A0C9U216"/>
<evidence type="ECO:0000313" key="2">
    <source>
        <dbReference type="EMBL" id="KIJ28149.1"/>
    </source>
</evidence>
<evidence type="ECO:0000259" key="1">
    <source>
        <dbReference type="Pfam" id="PF13976"/>
    </source>
</evidence>
<accession>A0A0C9U216</accession>
<evidence type="ECO:0000313" key="3">
    <source>
        <dbReference type="Proteomes" id="UP000054279"/>
    </source>
</evidence>
<dbReference type="Pfam" id="PF13976">
    <property type="entry name" value="gag_pre-integrs"/>
    <property type="match status" value="1"/>
</dbReference>